<sequence>MPETRRLILRQWQERDLAPFAALNASPEVMHFFPAVMSAQESDALAARLRATIDANRGWGYWAVELKATAQFTGFVGLADQPDRYPFSPCTEISWRLDKKFWHRGIALEAARAALNYAFDVLGREAVVAFTSVHNAPSERLMQRLGMRKQGQFFHPALPREHWLAEHVLYRVERESCPR</sequence>
<accession>A0A0J5M1S2</accession>
<evidence type="ECO:0000313" key="1">
    <source>
        <dbReference type="EMBL" id="KMK15236.1"/>
    </source>
</evidence>
<dbReference type="RefSeq" id="WP_048274808.1">
    <property type="nucleotide sequence ID" value="NZ_JALLDC010000012.1"/>
</dbReference>
<dbReference type="AlphaFoldDB" id="A0A0J5M1S2"/>
<keyword evidence="2" id="KW-1185">Reference proteome</keyword>
<comment type="caution">
    <text evidence="1">The sequence shown here is derived from an EMBL/GenBank/DDBJ whole genome shotgun (WGS) entry which is preliminary data.</text>
</comment>
<dbReference type="PATRIC" id="fig|61647.15.peg.3723"/>
<dbReference type="InterPro" id="IPR000182">
    <property type="entry name" value="GNAT_dom"/>
</dbReference>
<dbReference type="PANTHER" id="PTHR43792:SF1">
    <property type="entry name" value="N-ACETYLTRANSFERASE DOMAIN-CONTAINING PROTEIN"/>
    <property type="match status" value="1"/>
</dbReference>
<protein>
    <submittedName>
        <fullName evidence="1">Uncharacterized protein</fullName>
    </submittedName>
</protein>
<dbReference type="Gene3D" id="3.40.630.30">
    <property type="match status" value="1"/>
</dbReference>
<dbReference type="InterPro" id="IPR016181">
    <property type="entry name" value="Acyl_CoA_acyltransferase"/>
</dbReference>
<dbReference type="Proteomes" id="UP000036196">
    <property type="component" value="Unassembled WGS sequence"/>
</dbReference>
<evidence type="ECO:0000313" key="2">
    <source>
        <dbReference type="Proteomes" id="UP000036196"/>
    </source>
</evidence>
<dbReference type="Pfam" id="PF13302">
    <property type="entry name" value="Acetyltransf_3"/>
    <property type="match status" value="1"/>
</dbReference>
<dbReference type="PANTHER" id="PTHR43792">
    <property type="entry name" value="GNAT FAMILY, PUTATIVE (AFU_ORTHOLOGUE AFUA_3G00765)-RELATED-RELATED"/>
    <property type="match status" value="1"/>
</dbReference>
<dbReference type="GO" id="GO:0016747">
    <property type="term" value="F:acyltransferase activity, transferring groups other than amino-acyl groups"/>
    <property type="evidence" value="ECO:0007669"/>
    <property type="project" value="InterPro"/>
</dbReference>
<name>A0A0J5M1S2_PLUGE</name>
<dbReference type="eggNOG" id="COG1670">
    <property type="taxonomic scope" value="Bacteria"/>
</dbReference>
<reference evidence="1 2" key="1">
    <citation type="submission" date="2015-05" db="EMBL/GenBank/DDBJ databases">
        <title>Genome sequences of Pluralibacter gergoviae.</title>
        <authorList>
            <person name="Greninger A.L."/>
            <person name="Miller S."/>
        </authorList>
    </citation>
    <scope>NUCLEOTIDE SEQUENCE [LARGE SCALE GENOMIC DNA]</scope>
    <source>
        <strain evidence="1 2">JS81F13</strain>
    </source>
</reference>
<dbReference type="PROSITE" id="PS51186">
    <property type="entry name" value="GNAT"/>
    <property type="match status" value="1"/>
</dbReference>
<dbReference type="SUPFAM" id="SSF55729">
    <property type="entry name" value="Acyl-CoA N-acyltransferases (Nat)"/>
    <property type="match status" value="1"/>
</dbReference>
<organism evidence="1 2">
    <name type="scientific">Pluralibacter gergoviae</name>
    <name type="common">Enterobacter gergoviae</name>
    <dbReference type="NCBI Taxonomy" id="61647"/>
    <lineage>
        <taxon>Bacteria</taxon>
        <taxon>Pseudomonadati</taxon>
        <taxon>Pseudomonadota</taxon>
        <taxon>Gammaproteobacteria</taxon>
        <taxon>Enterobacterales</taxon>
        <taxon>Enterobacteriaceae</taxon>
        <taxon>Pluralibacter</taxon>
    </lineage>
</organism>
<dbReference type="STRING" id="61647.LG71_08910"/>
<dbReference type="InterPro" id="IPR051531">
    <property type="entry name" value="N-acetyltransferase"/>
</dbReference>
<dbReference type="EMBL" id="LDZF01000004">
    <property type="protein sequence ID" value="KMK15236.1"/>
    <property type="molecule type" value="Genomic_DNA"/>
</dbReference>
<gene>
    <name evidence="1" type="ORF">ABW06_04435</name>
</gene>
<proteinExistence type="predicted"/>